<sequence>MSIYLTSLFFVRICPNYASLETLKIHRNLSYHTFLSKLFNKTRLMIHLFHKHYNNQLFYITHSSKKYTSNNPINILMYSENSQ</sequence>
<name>A0A6G0ZPE1_APHCR</name>
<comment type="caution">
    <text evidence="1">The sequence shown here is derived from an EMBL/GenBank/DDBJ whole genome shotgun (WGS) entry which is preliminary data.</text>
</comment>
<dbReference type="AlphaFoldDB" id="A0A6G0ZPE1"/>
<gene>
    <name evidence="1" type="ORF">FWK35_00006628</name>
</gene>
<organism evidence="1 2">
    <name type="scientific">Aphis craccivora</name>
    <name type="common">Cowpea aphid</name>
    <dbReference type="NCBI Taxonomy" id="307492"/>
    <lineage>
        <taxon>Eukaryota</taxon>
        <taxon>Metazoa</taxon>
        <taxon>Ecdysozoa</taxon>
        <taxon>Arthropoda</taxon>
        <taxon>Hexapoda</taxon>
        <taxon>Insecta</taxon>
        <taxon>Pterygota</taxon>
        <taxon>Neoptera</taxon>
        <taxon>Paraneoptera</taxon>
        <taxon>Hemiptera</taxon>
        <taxon>Sternorrhyncha</taxon>
        <taxon>Aphidomorpha</taxon>
        <taxon>Aphidoidea</taxon>
        <taxon>Aphididae</taxon>
        <taxon>Aphidini</taxon>
        <taxon>Aphis</taxon>
        <taxon>Aphis</taxon>
    </lineage>
</organism>
<evidence type="ECO:0000313" key="1">
    <source>
        <dbReference type="EMBL" id="KAF0773377.1"/>
    </source>
</evidence>
<accession>A0A6G0ZPE1</accession>
<dbReference type="Proteomes" id="UP000478052">
    <property type="component" value="Unassembled WGS sequence"/>
</dbReference>
<evidence type="ECO:0000313" key="2">
    <source>
        <dbReference type="Proteomes" id="UP000478052"/>
    </source>
</evidence>
<keyword evidence="2" id="KW-1185">Reference proteome</keyword>
<proteinExistence type="predicted"/>
<reference evidence="1 2" key="1">
    <citation type="submission" date="2019-08" db="EMBL/GenBank/DDBJ databases">
        <title>Whole genome of Aphis craccivora.</title>
        <authorList>
            <person name="Voronova N.V."/>
            <person name="Shulinski R.S."/>
            <person name="Bandarenka Y.V."/>
            <person name="Zhorov D.G."/>
            <person name="Warner D."/>
        </authorList>
    </citation>
    <scope>NUCLEOTIDE SEQUENCE [LARGE SCALE GENOMIC DNA]</scope>
    <source>
        <strain evidence="1">180601</strain>
        <tissue evidence="1">Whole Body</tissue>
    </source>
</reference>
<dbReference type="EMBL" id="VUJU01000067">
    <property type="protein sequence ID" value="KAF0773377.1"/>
    <property type="molecule type" value="Genomic_DNA"/>
</dbReference>
<protein>
    <submittedName>
        <fullName evidence="1">Uncharacterized protein</fullName>
    </submittedName>
</protein>